<sequence>MFQVGQTLKGLEPFDSDPGDGRLDDHLGLVDLTSQMPFLRAEVRAAQELGR</sequence>
<evidence type="ECO:0000313" key="2">
    <source>
        <dbReference type="EMBL" id="ETO74142.1"/>
    </source>
</evidence>
<feature type="region of interest" description="Disordered" evidence="1">
    <location>
        <begin position="1"/>
        <end position="22"/>
    </location>
</feature>
<gene>
    <name evidence="2" type="ORF">F444_10046</name>
</gene>
<proteinExistence type="predicted"/>
<organism evidence="2 3">
    <name type="scientific">Phytophthora nicotianae P1976</name>
    <dbReference type="NCBI Taxonomy" id="1317066"/>
    <lineage>
        <taxon>Eukaryota</taxon>
        <taxon>Sar</taxon>
        <taxon>Stramenopiles</taxon>
        <taxon>Oomycota</taxon>
        <taxon>Peronosporomycetes</taxon>
        <taxon>Peronosporales</taxon>
        <taxon>Peronosporaceae</taxon>
        <taxon>Phytophthora</taxon>
    </lineage>
</organism>
<comment type="caution">
    <text evidence="2">The sequence shown here is derived from an EMBL/GenBank/DDBJ whole genome shotgun (WGS) entry which is preliminary data.</text>
</comment>
<evidence type="ECO:0000256" key="1">
    <source>
        <dbReference type="SAM" id="MobiDB-lite"/>
    </source>
</evidence>
<name>A0A081A5I1_PHYNI</name>
<protein>
    <submittedName>
        <fullName evidence="2">Uncharacterized protein</fullName>
    </submittedName>
</protein>
<dbReference type="Proteomes" id="UP000028582">
    <property type="component" value="Unassembled WGS sequence"/>
</dbReference>
<evidence type="ECO:0000313" key="3">
    <source>
        <dbReference type="Proteomes" id="UP000028582"/>
    </source>
</evidence>
<reference evidence="2 3" key="1">
    <citation type="submission" date="2013-11" db="EMBL/GenBank/DDBJ databases">
        <title>The Genome Sequence of Phytophthora parasitica P1976.</title>
        <authorList>
            <consortium name="The Broad Institute Genomics Platform"/>
            <person name="Russ C."/>
            <person name="Tyler B."/>
            <person name="Panabieres F."/>
            <person name="Shan W."/>
            <person name="Tripathy S."/>
            <person name="Grunwald N."/>
            <person name="Machado M."/>
            <person name="Johnson C.S."/>
            <person name="Walker B."/>
            <person name="Young S."/>
            <person name="Zeng Q."/>
            <person name="Gargeya S."/>
            <person name="Fitzgerald M."/>
            <person name="Haas B."/>
            <person name="Abouelleil A."/>
            <person name="Allen A.W."/>
            <person name="Alvarado L."/>
            <person name="Arachchi H.M."/>
            <person name="Berlin A.M."/>
            <person name="Chapman S.B."/>
            <person name="Gainer-Dewar J."/>
            <person name="Goldberg J."/>
            <person name="Griggs A."/>
            <person name="Gujja S."/>
            <person name="Hansen M."/>
            <person name="Howarth C."/>
            <person name="Imamovic A."/>
            <person name="Ireland A."/>
            <person name="Larimer J."/>
            <person name="McCowan C."/>
            <person name="Murphy C."/>
            <person name="Pearson M."/>
            <person name="Poon T.W."/>
            <person name="Priest M."/>
            <person name="Roberts A."/>
            <person name="Saif S."/>
            <person name="Shea T."/>
            <person name="Sisk P."/>
            <person name="Sykes S."/>
            <person name="Wortman J."/>
            <person name="Nusbaum C."/>
            <person name="Birren B."/>
        </authorList>
    </citation>
    <scope>NUCLEOTIDE SEQUENCE [LARGE SCALE GENOMIC DNA]</scope>
    <source>
        <strain evidence="2 3">P1976</strain>
    </source>
</reference>
<dbReference type="AlphaFoldDB" id="A0A081A5I1"/>
<dbReference type="EMBL" id="ANJA01001827">
    <property type="protein sequence ID" value="ETO74142.1"/>
    <property type="molecule type" value="Genomic_DNA"/>
</dbReference>
<accession>A0A081A5I1</accession>